<dbReference type="Proteomes" id="UP000305647">
    <property type="component" value="Unassembled WGS sequence"/>
</dbReference>
<dbReference type="AlphaFoldDB" id="A0A4T0NLY6"/>
<feature type="compositionally biased region" description="Low complexity" evidence="1">
    <location>
        <begin position="1"/>
        <end position="29"/>
    </location>
</feature>
<accession>A0A4T0NLY6</accession>
<evidence type="ECO:0000313" key="2">
    <source>
        <dbReference type="EMBL" id="TIB98199.1"/>
    </source>
</evidence>
<dbReference type="EMBL" id="SPRO01000020">
    <property type="protein sequence ID" value="TIC30195.1"/>
    <property type="molecule type" value="Genomic_DNA"/>
</dbReference>
<dbReference type="EMBL" id="SPRH01000040">
    <property type="protein sequence ID" value="TIB98199.1"/>
    <property type="molecule type" value="Genomic_DNA"/>
</dbReference>
<gene>
    <name evidence="3" type="ORF">E3Q10_02220</name>
    <name evidence="2" type="ORF">E3Q17_03084</name>
</gene>
<evidence type="ECO:0000313" key="5">
    <source>
        <dbReference type="Proteomes" id="UP000307169"/>
    </source>
</evidence>
<comment type="caution">
    <text evidence="2">The sequence shown here is derived from an EMBL/GenBank/DDBJ whole genome shotgun (WGS) entry which is preliminary data.</text>
</comment>
<name>A0A4T0NLY6_9BASI</name>
<feature type="region of interest" description="Disordered" evidence="1">
    <location>
        <begin position="1"/>
        <end position="38"/>
    </location>
</feature>
<evidence type="ECO:0000313" key="3">
    <source>
        <dbReference type="EMBL" id="TIC30195.1"/>
    </source>
</evidence>
<evidence type="ECO:0000313" key="4">
    <source>
        <dbReference type="Proteomes" id="UP000305647"/>
    </source>
</evidence>
<dbReference type="Proteomes" id="UP000307169">
    <property type="component" value="Unassembled WGS sequence"/>
</dbReference>
<reference evidence="4 5" key="1">
    <citation type="submission" date="2019-03" db="EMBL/GenBank/DDBJ databases">
        <title>Sequencing 25 genomes of Wallemia mellicola.</title>
        <authorList>
            <person name="Gostincar C."/>
        </authorList>
    </citation>
    <scope>NUCLEOTIDE SEQUENCE [LARGE SCALE GENOMIC DNA]</scope>
    <source>
        <strain evidence="2 5">EXF-1262</strain>
        <strain evidence="3 4">EXF-8738</strain>
    </source>
</reference>
<sequence length="118" mass="12591">MLNRRVSGVTVDSDSDGSTSISGSNNIGLPSPPLSSTESTMTIEYYSASLYGYHLAAARKAAYVVARAQDKPVSPTEVDVSDNNGFKGALLSSHKANPPSLDADAALRRLRKRIKLEH</sequence>
<organism evidence="2 5">
    <name type="scientific">Wallemia mellicola</name>
    <dbReference type="NCBI Taxonomy" id="1708541"/>
    <lineage>
        <taxon>Eukaryota</taxon>
        <taxon>Fungi</taxon>
        <taxon>Dikarya</taxon>
        <taxon>Basidiomycota</taxon>
        <taxon>Wallemiomycotina</taxon>
        <taxon>Wallemiomycetes</taxon>
        <taxon>Wallemiales</taxon>
        <taxon>Wallemiaceae</taxon>
        <taxon>Wallemia</taxon>
    </lineage>
</organism>
<protein>
    <submittedName>
        <fullName evidence="2">Uncharacterized protein</fullName>
    </submittedName>
</protein>
<evidence type="ECO:0000256" key="1">
    <source>
        <dbReference type="SAM" id="MobiDB-lite"/>
    </source>
</evidence>
<proteinExistence type="predicted"/>